<dbReference type="RefSeq" id="WP_206905286.1">
    <property type="nucleotide sequence ID" value="NZ_JAFLVT010000018.1"/>
</dbReference>
<dbReference type="Pfam" id="PF13531">
    <property type="entry name" value="SBP_bac_11"/>
    <property type="match status" value="1"/>
</dbReference>
<evidence type="ECO:0000256" key="3">
    <source>
        <dbReference type="ARBA" id="ARBA00022729"/>
    </source>
</evidence>
<dbReference type="PROSITE" id="PS51257">
    <property type="entry name" value="PROKAR_LIPOPROTEIN"/>
    <property type="match status" value="1"/>
</dbReference>
<keyword evidence="6" id="KW-1185">Reference proteome</keyword>
<protein>
    <submittedName>
        <fullName evidence="5">Molybdate ABC transporter substrate-binding protein</fullName>
    </submittedName>
</protein>
<dbReference type="InterPro" id="IPR005950">
    <property type="entry name" value="ModA"/>
</dbReference>
<organism evidence="5 6">
    <name type="scientific">Candidatus Enterococcus myersii</name>
    <dbReference type="NCBI Taxonomy" id="2815322"/>
    <lineage>
        <taxon>Bacteria</taxon>
        <taxon>Bacillati</taxon>
        <taxon>Bacillota</taxon>
        <taxon>Bacilli</taxon>
        <taxon>Lactobacillales</taxon>
        <taxon>Enterococcaceae</taxon>
        <taxon>Enterococcus</taxon>
    </lineage>
</organism>
<dbReference type="PANTHER" id="PTHR30632">
    <property type="entry name" value="MOLYBDATE-BINDING PERIPLASMIC PROTEIN"/>
    <property type="match status" value="1"/>
</dbReference>
<evidence type="ECO:0000256" key="2">
    <source>
        <dbReference type="ARBA" id="ARBA00022723"/>
    </source>
</evidence>
<dbReference type="InterPro" id="IPR050682">
    <property type="entry name" value="ModA/WtpA"/>
</dbReference>
<dbReference type="NCBIfam" id="TIGR01256">
    <property type="entry name" value="modA"/>
    <property type="match status" value="1"/>
</dbReference>
<keyword evidence="2" id="KW-0479">Metal-binding</keyword>
<dbReference type="Gene3D" id="3.40.190.10">
    <property type="entry name" value="Periplasmic binding protein-like II"/>
    <property type="match status" value="2"/>
</dbReference>
<keyword evidence="3 4" id="KW-0732">Signal</keyword>
<dbReference type="Proteomes" id="UP000664256">
    <property type="component" value="Unassembled WGS sequence"/>
</dbReference>
<gene>
    <name evidence="5" type="primary">modA</name>
    <name evidence="5" type="ORF">JZO76_12890</name>
</gene>
<comment type="similarity">
    <text evidence="1">Belongs to the bacterial solute-binding protein ModA family.</text>
</comment>
<proteinExistence type="inferred from homology"/>
<name>A0ABS3HAC7_9ENTE</name>
<accession>A0ABS3HAC7</accession>
<evidence type="ECO:0000313" key="5">
    <source>
        <dbReference type="EMBL" id="MBO0450416.1"/>
    </source>
</evidence>
<dbReference type="PIRSF" id="PIRSF004846">
    <property type="entry name" value="ModA"/>
    <property type="match status" value="1"/>
</dbReference>
<dbReference type="SUPFAM" id="SSF53850">
    <property type="entry name" value="Periplasmic binding protein-like II"/>
    <property type="match status" value="1"/>
</dbReference>
<sequence length="261" mass="28124">MKKIVLLVPLFLLTLGTAGCTKKEAAQTPSPQPEVTLHYSAAASLKDALGEIEKNYEKANPSIHLDIDYGGSGAIREKVVAGAPIDGVLLASKADTDKLIEAGKLEAENKLLENTLVIVKNKQDDRKKADLATIVADVKKIAIGNPETVPAGQYAKQSLEKAVLYNAVKEHLVMASDVRQVLAYVEAGNAEVGFVYKTDALTSDKVAVLADVENDLHEDILYYTGVVKDSKNKAAVTKFNTYLGKSESQTVLEKYGFTMAQ</sequence>
<dbReference type="PANTHER" id="PTHR30632:SF0">
    <property type="entry name" value="SULFATE-BINDING PROTEIN"/>
    <property type="match status" value="1"/>
</dbReference>
<comment type="caution">
    <text evidence="5">The sequence shown here is derived from an EMBL/GenBank/DDBJ whole genome shotgun (WGS) entry which is preliminary data.</text>
</comment>
<feature type="signal peptide" evidence="4">
    <location>
        <begin position="1"/>
        <end position="18"/>
    </location>
</feature>
<evidence type="ECO:0000256" key="4">
    <source>
        <dbReference type="SAM" id="SignalP"/>
    </source>
</evidence>
<evidence type="ECO:0000313" key="6">
    <source>
        <dbReference type="Proteomes" id="UP000664256"/>
    </source>
</evidence>
<evidence type="ECO:0000256" key="1">
    <source>
        <dbReference type="ARBA" id="ARBA00009175"/>
    </source>
</evidence>
<feature type="chain" id="PRO_5046699462" evidence="4">
    <location>
        <begin position="19"/>
        <end position="261"/>
    </location>
</feature>
<dbReference type="EMBL" id="JAFLVT010000018">
    <property type="protein sequence ID" value="MBO0450416.1"/>
    <property type="molecule type" value="Genomic_DNA"/>
</dbReference>
<reference evidence="5 6" key="1">
    <citation type="submission" date="2021-03" db="EMBL/GenBank/DDBJ databases">
        <title>Enterococcal diversity collection.</title>
        <authorList>
            <person name="Gilmore M.S."/>
            <person name="Schwartzman J."/>
            <person name="Van Tyne D."/>
            <person name="Martin M."/>
            <person name="Earl A.M."/>
            <person name="Manson A.L."/>
            <person name="Straub T."/>
            <person name="Salamzade R."/>
            <person name="Saavedra J."/>
            <person name="Lebreton F."/>
            <person name="Prichula J."/>
            <person name="Schaufler K."/>
            <person name="Gaca A."/>
            <person name="Sgardioli B."/>
            <person name="Wagenaar J."/>
            <person name="Strong T."/>
        </authorList>
    </citation>
    <scope>NUCLEOTIDE SEQUENCE [LARGE SCALE GENOMIC DNA]</scope>
    <source>
        <strain evidence="5 6">MJM12</strain>
    </source>
</reference>